<feature type="domain" description="J" evidence="3">
    <location>
        <begin position="203"/>
        <end position="265"/>
    </location>
</feature>
<dbReference type="SMART" id="SM00271">
    <property type="entry name" value="DnaJ"/>
    <property type="match status" value="1"/>
</dbReference>
<gene>
    <name evidence="4" type="ORF">ERX46_15140</name>
</gene>
<keyword evidence="2" id="KW-1133">Transmembrane helix</keyword>
<dbReference type="Proteomes" id="UP000293952">
    <property type="component" value="Unassembled WGS sequence"/>
</dbReference>
<comment type="caution">
    <text evidence="4">The sequence shown here is derived from an EMBL/GenBank/DDBJ whole genome shotgun (WGS) entry which is preliminary data.</text>
</comment>
<dbReference type="CDD" id="cd06257">
    <property type="entry name" value="DnaJ"/>
    <property type="match status" value="1"/>
</dbReference>
<keyword evidence="1" id="KW-0143">Chaperone</keyword>
<feature type="transmembrane region" description="Helical" evidence="2">
    <location>
        <begin position="12"/>
        <end position="34"/>
    </location>
</feature>
<evidence type="ECO:0000313" key="4">
    <source>
        <dbReference type="EMBL" id="RYM32596.1"/>
    </source>
</evidence>
<evidence type="ECO:0000313" key="5">
    <source>
        <dbReference type="Proteomes" id="UP000293952"/>
    </source>
</evidence>
<reference evidence="4 5" key="1">
    <citation type="submission" date="2019-02" db="EMBL/GenBank/DDBJ databases">
        <title>Genome sequence of the sea-ice species Brumimicrobium glaciale.</title>
        <authorList>
            <person name="Bowman J.P."/>
        </authorList>
    </citation>
    <scope>NUCLEOTIDE SEQUENCE [LARGE SCALE GENOMIC DNA]</scope>
    <source>
        <strain evidence="4 5">IC156</strain>
    </source>
</reference>
<dbReference type="AlphaFoldDB" id="A0A4V1WFB3"/>
<dbReference type="EMBL" id="SETE01000006">
    <property type="protein sequence ID" value="RYM32596.1"/>
    <property type="molecule type" value="Genomic_DNA"/>
</dbReference>
<dbReference type="SUPFAM" id="SSF46565">
    <property type="entry name" value="Chaperone J-domain"/>
    <property type="match status" value="1"/>
</dbReference>
<dbReference type="PRINTS" id="PR00625">
    <property type="entry name" value="JDOMAIN"/>
</dbReference>
<dbReference type="Gene3D" id="1.10.3680.10">
    <property type="entry name" value="TerB-like"/>
    <property type="match status" value="1"/>
</dbReference>
<dbReference type="PANTHER" id="PTHR44360">
    <property type="entry name" value="DNAJ HOMOLOG SUBFAMILY B MEMBER 9"/>
    <property type="match status" value="1"/>
</dbReference>
<dbReference type="InterPro" id="IPR001623">
    <property type="entry name" value="DnaJ_domain"/>
</dbReference>
<dbReference type="OrthoDB" id="9779622at2"/>
<dbReference type="InterPro" id="IPR051948">
    <property type="entry name" value="Hsp70_co-chaperone_J-domain"/>
</dbReference>
<dbReference type="PANTHER" id="PTHR44360:SF1">
    <property type="entry name" value="DNAJ HOMOLOG SUBFAMILY B MEMBER 9"/>
    <property type="match status" value="1"/>
</dbReference>
<evidence type="ECO:0000256" key="1">
    <source>
        <dbReference type="ARBA" id="ARBA00023186"/>
    </source>
</evidence>
<protein>
    <submittedName>
        <fullName evidence="4">Molecular chaperone DnaJ</fullName>
    </submittedName>
</protein>
<name>A0A4V1WFB3_9FLAO</name>
<dbReference type="GO" id="GO:0036503">
    <property type="term" value="P:ERAD pathway"/>
    <property type="evidence" value="ECO:0007669"/>
    <property type="project" value="TreeGrafter"/>
</dbReference>
<dbReference type="Gene3D" id="1.10.287.110">
    <property type="entry name" value="DnaJ domain"/>
    <property type="match status" value="1"/>
</dbReference>
<dbReference type="PROSITE" id="PS50076">
    <property type="entry name" value="DNAJ_2"/>
    <property type="match status" value="1"/>
</dbReference>
<dbReference type="RefSeq" id="WP_130094695.1">
    <property type="nucleotide sequence ID" value="NZ_SETE01000006.1"/>
</dbReference>
<dbReference type="InterPro" id="IPR029024">
    <property type="entry name" value="TerB-like"/>
</dbReference>
<dbReference type="GO" id="GO:0051787">
    <property type="term" value="F:misfolded protein binding"/>
    <property type="evidence" value="ECO:0007669"/>
    <property type="project" value="TreeGrafter"/>
</dbReference>
<dbReference type="GO" id="GO:0051087">
    <property type="term" value="F:protein-folding chaperone binding"/>
    <property type="evidence" value="ECO:0007669"/>
    <property type="project" value="TreeGrafter"/>
</dbReference>
<accession>A0A4V1WFB3</accession>
<evidence type="ECO:0000259" key="3">
    <source>
        <dbReference type="PROSITE" id="PS50076"/>
    </source>
</evidence>
<sequence>MTGYFKWIGAGLGFYLTGFRLYGAFFGFLIGTFIDNFSRAASFLNENQKGGQGRQQSFRSSQDIFDFYQRQTQRYDFPTMLLALSAAVMKADDRVMKSELEYVKAFLQQQFGNQFTTSHLQTLKTFLDQPQALPIQDICNDVRTRTQPEVRVQLLHYLFGIAKADGTVSAAEMQVLQRIATMMGVPNMDFTSVQNMFQRDTESDYKVLGTTKDAEDTEIKKAYRKMAVRYHPDKVATMGEEYQKGAKEKFQRINEAYENIKKERGMV</sequence>
<proteinExistence type="predicted"/>
<dbReference type="Pfam" id="PF00226">
    <property type="entry name" value="DnaJ"/>
    <property type="match status" value="1"/>
</dbReference>
<keyword evidence="2" id="KW-0812">Transmembrane</keyword>
<organism evidence="4 5">
    <name type="scientific">Brumimicrobium glaciale</name>
    <dbReference type="NCBI Taxonomy" id="200475"/>
    <lineage>
        <taxon>Bacteria</taxon>
        <taxon>Pseudomonadati</taxon>
        <taxon>Bacteroidota</taxon>
        <taxon>Flavobacteriia</taxon>
        <taxon>Flavobacteriales</taxon>
        <taxon>Crocinitomicaceae</taxon>
        <taxon>Brumimicrobium</taxon>
    </lineage>
</organism>
<dbReference type="InterPro" id="IPR036869">
    <property type="entry name" value="J_dom_sf"/>
</dbReference>
<dbReference type="Pfam" id="PF05099">
    <property type="entry name" value="TerB"/>
    <property type="match status" value="1"/>
</dbReference>
<evidence type="ECO:0000256" key="2">
    <source>
        <dbReference type="SAM" id="Phobius"/>
    </source>
</evidence>
<keyword evidence="5" id="KW-1185">Reference proteome</keyword>
<dbReference type="InterPro" id="IPR007791">
    <property type="entry name" value="DjlA_N"/>
</dbReference>
<keyword evidence="2" id="KW-0472">Membrane</keyword>